<keyword evidence="5" id="KW-1185">Reference proteome</keyword>
<evidence type="ECO:0000259" key="3">
    <source>
        <dbReference type="PROSITE" id="PS51186"/>
    </source>
</evidence>
<feature type="domain" description="N-acetyltransferase" evidence="3">
    <location>
        <begin position="9"/>
        <end position="171"/>
    </location>
</feature>
<dbReference type="GO" id="GO:0016747">
    <property type="term" value="F:acyltransferase activity, transferring groups other than amino-acyl groups"/>
    <property type="evidence" value="ECO:0007669"/>
    <property type="project" value="InterPro"/>
</dbReference>
<dbReference type="PROSITE" id="PS51186">
    <property type="entry name" value="GNAT"/>
    <property type="match status" value="1"/>
</dbReference>
<organism evidence="4 5">
    <name type="scientific">Paenibacillus roseus</name>
    <dbReference type="NCBI Taxonomy" id="2798579"/>
    <lineage>
        <taxon>Bacteria</taxon>
        <taxon>Bacillati</taxon>
        <taxon>Bacillota</taxon>
        <taxon>Bacilli</taxon>
        <taxon>Bacillales</taxon>
        <taxon>Paenibacillaceae</taxon>
        <taxon>Paenibacillus</taxon>
    </lineage>
</organism>
<dbReference type="CDD" id="cd04301">
    <property type="entry name" value="NAT_SF"/>
    <property type="match status" value="1"/>
</dbReference>
<accession>A0A934MSA5</accession>
<comment type="caution">
    <text evidence="4">The sequence shown here is derived from an EMBL/GenBank/DDBJ whole genome shotgun (WGS) entry which is preliminary data.</text>
</comment>
<reference evidence="4" key="1">
    <citation type="submission" date="2020-12" db="EMBL/GenBank/DDBJ databases">
        <authorList>
            <person name="Huq M.A."/>
        </authorList>
    </citation>
    <scope>NUCLEOTIDE SEQUENCE</scope>
    <source>
        <strain evidence="4">MAHUQ-46</strain>
    </source>
</reference>
<dbReference type="Pfam" id="PF00583">
    <property type="entry name" value="Acetyltransf_1"/>
    <property type="match status" value="1"/>
</dbReference>
<evidence type="ECO:0000256" key="1">
    <source>
        <dbReference type="ARBA" id="ARBA00022679"/>
    </source>
</evidence>
<dbReference type="InterPro" id="IPR000182">
    <property type="entry name" value="GNAT_dom"/>
</dbReference>
<dbReference type="SUPFAM" id="SSF55729">
    <property type="entry name" value="Acyl-CoA N-acyltransferases (Nat)"/>
    <property type="match status" value="1"/>
</dbReference>
<dbReference type="InterPro" id="IPR016181">
    <property type="entry name" value="Acyl_CoA_acyltransferase"/>
</dbReference>
<dbReference type="AlphaFoldDB" id="A0A934MSA5"/>
<name>A0A934MSA5_9BACL</name>
<evidence type="ECO:0000313" key="4">
    <source>
        <dbReference type="EMBL" id="MBJ6363728.1"/>
    </source>
</evidence>
<dbReference type="EMBL" id="JAELUP010000103">
    <property type="protein sequence ID" value="MBJ6363728.1"/>
    <property type="molecule type" value="Genomic_DNA"/>
</dbReference>
<dbReference type="PANTHER" id="PTHR43877">
    <property type="entry name" value="AMINOALKYLPHOSPHONATE N-ACETYLTRANSFERASE-RELATED-RELATED"/>
    <property type="match status" value="1"/>
</dbReference>
<keyword evidence="2" id="KW-0012">Acyltransferase</keyword>
<gene>
    <name evidence="4" type="ORF">JFN88_21175</name>
</gene>
<sequence length="182" mass="20551">MIVAQPSAITIREAEEADKEAVLRVVLEAYQQYEQKLPEQSWEQYKESIRLSVREGNPKARLIAELDGEIIGSVQLFLSSEAAYGRADLHIDSPIIRFLSVSPQARGKGVATLLIKESARRSLELGASLLYLHTSDMMESAVKLYERLGFERAQDKEFYSGNTLVKSYKLQLLDHPLLKQVL</sequence>
<dbReference type="InterPro" id="IPR050832">
    <property type="entry name" value="Bact_Acetyltransf"/>
</dbReference>
<keyword evidence="1" id="KW-0808">Transferase</keyword>
<proteinExistence type="predicted"/>
<evidence type="ECO:0000256" key="2">
    <source>
        <dbReference type="ARBA" id="ARBA00023315"/>
    </source>
</evidence>
<protein>
    <submittedName>
        <fullName evidence="4">GNAT family N-acetyltransferase</fullName>
    </submittedName>
</protein>
<dbReference type="Proteomes" id="UP000640274">
    <property type="component" value="Unassembled WGS sequence"/>
</dbReference>
<evidence type="ECO:0000313" key="5">
    <source>
        <dbReference type="Proteomes" id="UP000640274"/>
    </source>
</evidence>
<dbReference type="Gene3D" id="3.40.630.30">
    <property type="match status" value="1"/>
</dbReference>